<dbReference type="EMBL" id="UYRT01008640">
    <property type="protein sequence ID" value="VDK45578.1"/>
    <property type="molecule type" value="Genomic_DNA"/>
</dbReference>
<reference evidence="1 2" key="2">
    <citation type="submission" date="2018-11" db="EMBL/GenBank/DDBJ databases">
        <authorList>
            <consortium name="Pathogen Informatics"/>
        </authorList>
    </citation>
    <scope>NUCLEOTIDE SEQUENCE [LARGE SCALE GENOMIC DNA]</scope>
</reference>
<protein>
    <submittedName>
        <fullName evidence="3">RNase_PH domain-containing protein</fullName>
    </submittedName>
</protein>
<gene>
    <name evidence="1" type="ORF">GPUH_LOCUS4531</name>
</gene>
<organism evidence="3">
    <name type="scientific">Gongylonema pulchrum</name>
    <dbReference type="NCBI Taxonomy" id="637853"/>
    <lineage>
        <taxon>Eukaryota</taxon>
        <taxon>Metazoa</taxon>
        <taxon>Ecdysozoa</taxon>
        <taxon>Nematoda</taxon>
        <taxon>Chromadorea</taxon>
        <taxon>Rhabditida</taxon>
        <taxon>Spirurina</taxon>
        <taxon>Spiruromorpha</taxon>
        <taxon>Spiruroidea</taxon>
        <taxon>Gongylonematidae</taxon>
        <taxon>Gongylonema</taxon>
    </lineage>
</organism>
<evidence type="ECO:0000313" key="1">
    <source>
        <dbReference type="EMBL" id="VDK45578.1"/>
    </source>
</evidence>
<evidence type="ECO:0000313" key="2">
    <source>
        <dbReference type="Proteomes" id="UP000271098"/>
    </source>
</evidence>
<dbReference type="OrthoDB" id="5830402at2759"/>
<reference evidence="3" key="1">
    <citation type="submission" date="2016-06" db="UniProtKB">
        <authorList>
            <consortium name="WormBaseParasite"/>
        </authorList>
    </citation>
    <scope>IDENTIFICATION</scope>
</reference>
<dbReference type="Proteomes" id="UP000271098">
    <property type="component" value="Unassembled WGS sequence"/>
</dbReference>
<keyword evidence="2" id="KW-1185">Reference proteome</keyword>
<dbReference type="AlphaFoldDB" id="A0A183D738"/>
<evidence type="ECO:0000313" key="3">
    <source>
        <dbReference type="WBParaSite" id="GPUH_0000453601-mRNA-1"/>
    </source>
</evidence>
<proteinExistence type="predicted"/>
<sequence>MEENRDSWWSGFFSKTSIICDAAEVDDESTALLLPVIGSDGAFTGLDPISLRTLRMLINCVEPVLQVDELTLIISSSNSLHQTACTLAALRIGAVPHIVSAFLVARYPILDPVYHYLENHCYYYLH</sequence>
<accession>A0A183D738</accession>
<dbReference type="WBParaSite" id="GPUH_0000453601-mRNA-1">
    <property type="protein sequence ID" value="GPUH_0000453601-mRNA-1"/>
    <property type="gene ID" value="GPUH_0000453601"/>
</dbReference>
<name>A0A183D738_9BILA</name>